<dbReference type="Gene3D" id="3.90.550.10">
    <property type="entry name" value="Spore Coat Polysaccharide Biosynthesis Protein SpsA, Chain A"/>
    <property type="match status" value="1"/>
</dbReference>
<proteinExistence type="predicted"/>
<protein>
    <submittedName>
        <fullName evidence="2">Glycosyltransferase family 2 protein</fullName>
    </submittedName>
</protein>
<dbReference type="PANTHER" id="PTHR43685">
    <property type="entry name" value="GLYCOSYLTRANSFERASE"/>
    <property type="match status" value="1"/>
</dbReference>
<evidence type="ECO:0000313" key="2">
    <source>
        <dbReference type="EMBL" id="MCJ2180064.1"/>
    </source>
</evidence>
<accession>A0ABT0B4U9</accession>
<evidence type="ECO:0000313" key="3">
    <source>
        <dbReference type="Proteomes" id="UP001162880"/>
    </source>
</evidence>
<evidence type="ECO:0000259" key="1">
    <source>
        <dbReference type="Pfam" id="PF00535"/>
    </source>
</evidence>
<feature type="domain" description="Glycosyltransferase 2-like" evidence="1">
    <location>
        <begin position="6"/>
        <end position="133"/>
    </location>
</feature>
<dbReference type="RefSeq" id="WP_243995426.1">
    <property type="nucleotide sequence ID" value="NZ_JALHLE010000027.1"/>
</dbReference>
<dbReference type="SUPFAM" id="SSF53448">
    <property type="entry name" value="Nucleotide-diphospho-sugar transferases"/>
    <property type="match status" value="1"/>
</dbReference>
<sequence length="360" mass="40180">MNPVVTVVVPAYNAEQTIIRTLASIQAQTIGDLDIRVVDDGSEDATGQIIGSLQAQDPRIIGLRQENSGVATARNTGMAGALGRFVAFCDADDIWHPQKLERQLAALATDPAAGLCYPWYRRIDMQDRVLPGSPAPLVEGRVLHRHLEWNFISNGSSVLVQTPLAQRTGFEPGLRSAGNQGCEDYLFQLQIAQASRFVCVPAFLVGYRISTQSMSRGVDRMIRSHLQTYEIMEKRLPPDRALLRILSRRRAKLLIELFRNRLRRSDPRGAAKAFAGAVRAAPDLVPRFLLEELREASARARRTVPAADTDRFPPLRHFQDFGAEERDGPWHPRRSADYMEWLAKLDMAQLSEGAEPGQYA</sequence>
<dbReference type="EMBL" id="JALHLE010000027">
    <property type="protein sequence ID" value="MCJ2180064.1"/>
    <property type="molecule type" value="Genomic_DNA"/>
</dbReference>
<organism evidence="2 3">
    <name type="scientific">Novosphingobium album</name>
    <name type="common">ex Hu et al. 2023</name>
    <dbReference type="NCBI Taxonomy" id="2930093"/>
    <lineage>
        <taxon>Bacteria</taxon>
        <taxon>Pseudomonadati</taxon>
        <taxon>Pseudomonadota</taxon>
        <taxon>Alphaproteobacteria</taxon>
        <taxon>Sphingomonadales</taxon>
        <taxon>Sphingomonadaceae</taxon>
        <taxon>Novosphingobium</taxon>
    </lineage>
</organism>
<dbReference type="InterPro" id="IPR001173">
    <property type="entry name" value="Glyco_trans_2-like"/>
</dbReference>
<reference evidence="2" key="1">
    <citation type="submission" date="2022-03" db="EMBL/GenBank/DDBJ databases">
        <title>Identification of a novel bacterium isolated from mangrove sediments.</title>
        <authorList>
            <person name="Pan X."/>
        </authorList>
    </citation>
    <scope>NUCLEOTIDE SEQUENCE</scope>
    <source>
        <strain evidence="2">B2580</strain>
    </source>
</reference>
<comment type="caution">
    <text evidence="2">The sequence shown here is derived from an EMBL/GenBank/DDBJ whole genome shotgun (WGS) entry which is preliminary data.</text>
</comment>
<dbReference type="CDD" id="cd00761">
    <property type="entry name" value="Glyco_tranf_GTA_type"/>
    <property type="match status" value="1"/>
</dbReference>
<dbReference type="PANTHER" id="PTHR43685:SF2">
    <property type="entry name" value="GLYCOSYLTRANSFERASE 2-LIKE DOMAIN-CONTAINING PROTEIN"/>
    <property type="match status" value="1"/>
</dbReference>
<dbReference type="InterPro" id="IPR050834">
    <property type="entry name" value="Glycosyltransf_2"/>
</dbReference>
<dbReference type="Pfam" id="PF00535">
    <property type="entry name" value="Glycos_transf_2"/>
    <property type="match status" value="1"/>
</dbReference>
<gene>
    <name evidence="2" type="ORF">MTR64_15955</name>
</gene>
<dbReference type="Proteomes" id="UP001162880">
    <property type="component" value="Unassembled WGS sequence"/>
</dbReference>
<name>A0ABT0B4U9_9SPHN</name>
<dbReference type="InterPro" id="IPR029044">
    <property type="entry name" value="Nucleotide-diphossugar_trans"/>
</dbReference>
<keyword evidence="3" id="KW-1185">Reference proteome</keyword>